<organism evidence="2 3">
    <name type="scientific">Bacillus infantis</name>
    <dbReference type="NCBI Taxonomy" id="324767"/>
    <lineage>
        <taxon>Bacteria</taxon>
        <taxon>Bacillati</taxon>
        <taxon>Bacillota</taxon>
        <taxon>Bacilli</taxon>
        <taxon>Bacillales</taxon>
        <taxon>Bacillaceae</taxon>
        <taxon>Bacillus</taxon>
    </lineage>
</organism>
<proteinExistence type="predicted"/>
<keyword evidence="2" id="KW-0413">Isomerase</keyword>
<comment type="caution">
    <text evidence="2">The sequence shown here is derived from an EMBL/GenBank/DDBJ whole genome shotgun (WGS) entry which is preliminary data.</text>
</comment>
<sequence>MKITAMNDEISLSLEKQLETLERRNIYDIDLRAIGNKNVIELTDNEVDYVRKTLSVRSFKVSCLSTNLGKEYLSDISLLRKRFQRAIFIAHRLEAQFIRIFSFFREDYSGWESNVIAIFKEFNDIATSHNLTFLIENEPATYTDNIQGIHKVFDSISLNNFGLLWDTGNFAQMGIKLTPTEFLSLIHLIRYVHIKDIKISTKEKVLPGDGDCSISEYIKELHKIKFSGYLCLEPLVYFNEKYSQLYSKEEIFLLSLDKVENFIRNINNK</sequence>
<dbReference type="GO" id="GO:0016853">
    <property type="term" value="F:isomerase activity"/>
    <property type="evidence" value="ECO:0007669"/>
    <property type="project" value="UniProtKB-KW"/>
</dbReference>
<protein>
    <submittedName>
        <fullName evidence="2">Sugar phosphate isomerase/epimerase</fullName>
    </submittedName>
</protein>
<evidence type="ECO:0000313" key="2">
    <source>
        <dbReference type="EMBL" id="TYS60560.1"/>
    </source>
</evidence>
<name>A0A5D4SBA4_9BACI</name>
<dbReference type="InterPro" id="IPR036237">
    <property type="entry name" value="Xyl_isomerase-like_sf"/>
</dbReference>
<dbReference type="Gene3D" id="3.20.20.150">
    <property type="entry name" value="Divalent-metal-dependent TIM barrel enzymes"/>
    <property type="match status" value="1"/>
</dbReference>
<evidence type="ECO:0000259" key="1">
    <source>
        <dbReference type="Pfam" id="PF01261"/>
    </source>
</evidence>
<dbReference type="InterPro" id="IPR013022">
    <property type="entry name" value="Xyl_isomerase-like_TIM-brl"/>
</dbReference>
<feature type="domain" description="Xylose isomerase-like TIM barrel" evidence="1">
    <location>
        <begin position="38"/>
        <end position="234"/>
    </location>
</feature>
<dbReference type="InterPro" id="IPR050312">
    <property type="entry name" value="IolE/XylAMocC-like"/>
</dbReference>
<accession>A0A5D4SBA4</accession>
<dbReference type="SUPFAM" id="SSF51658">
    <property type="entry name" value="Xylose isomerase-like"/>
    <property type="match status" value="1"/>
</dbReference>
<dbReference type="AlphaFoldDB" id="A0A5D4SBA4"/>
<dbReference type="Pfam" id="PF01261">
    <property type="entry name" value="AP_endonuc_2"/>
    <property type="match status" value="1"/>
</dbReference>
<dbReference type="EMBL" id="VTES01000006">
    <property type="protein sequence ID" value="TYS60560.1"/>
    <property type="molecule type" value="Genomic_DNA"/>
</dbReference>
<dbReference type="RefSeq" id="WP_148950705.1">
    <property type="nucleotide sequence ID" value="NZ_VTES01000006.1"/>
</dbReference>
<dbReference type="Proteomes" id="UP000323732">
    <property type="component" value="Unassembled WGS sequence"/>
</dbReference>
<dbReference type="PANTHER" id="PTHR12110">
    <property type="entry name" value="HYDROXYPYRUVATE ISOMERASE"/>
    <property type="match status" value="1"/>
</dbReference>
<reference evidence="2 3" key="1">
    <citation type="submission" date="2019-08" db="EMBL/GenBank/DDBJ databases">
        <title>Bacillus genomes from the desert of Cuatro Cienegas, Coahuila.</title>
        <authorList>
            <person name="Olmedo-Alvarez G."/>
        </authorList>
    </citation>
    <scope>NUCLEOTIDE SEQUENCE [LARGE SCALE GENOMIC DNA]</scope>
    <source>
        <strain evidence="2 3">CH37_1T</strain>
    </source>
</reference>
<evidence type="ECO:0000313" key="3">
    <source>
        <dbReference type="Proteomes" id="UP000323732"/>
    </source>
</evidence>
<dbReference type="PANTHER" id="PTHR12110:SF21">
    <property type="entry name" value="XYLOSE ISOMERASE-LIKE TIM BARREL DOMAIN-CONTAINING PROTEIN"/>
    <property type="match status" value="1"/>
</dbReference>
<gene>
    <name evidence="2" type="ORF">FZD47_20320</name>
</gene>